<dbReference type="EMBL" id="RRYP01008448">
    <property type="protein sequence ID" value="TNV79764.1"/>
    <property type="molecule type" value="Genomic_DNA"/>
</dbReference>
<evidence type="ECO:0000313" key="1">
    <source>
        <dbReference type="EMBL" id="TNV79764.1"/>
    </source>
</evidence>
<proteinExistence type="predicted"/>
<reference evidence="1" key="1">
    <citation type="submission" date="2019-06" db="EMBL/GenBank/DDBJ databases">
        <authorList>
            <person name="Zheng W."/>
        </authorList>
    </citation>
    <scope>NUCLEOTIDE SEQUENCE</scope>
    <source>
        <strain evidence="1">QDHG01</strain>
    </source>
</reference>
<dbReference type="Proteomes" id="UP000785679">
    <property type="component" value="Unassembled WGS sequence"/>
</dbReference>
<gene>
    <name evidence="1" type="ORF">FGO68_gene3812</name>
</gene>
<protein>
    <submittedName>
        <fullName evidence="1">Uncharacterized protein</fullName>
    </submittedName>
</protein>
<sequence>MRIYLKENIIISNMVESKQLVPLRIQMEDFPIYLEKELLKKFSLGLQGLKDRFQTLMTLFKDILQYTLEINQIVSQMKNQEAIGLLEQIIFVLNMILQEYLSVNTSNPGQAITEKDVLLDHTYVSNFLATIQERVEYVYAQFHQLEQIDFKDQKQAKDLLSLCKVIAKLIMKIPPSLIEIHQRAELCTPLLVFISEALQRLKEPTVKFLEKLSELRQMKAAMDKKHMRECVGKFLSVVCAKDQVAGNGAVVGKTKREQMFEELNQMIAYTKRLEFEIKRCMDTPLRMFKILLTRHTHSLKYPTSQATQPFSAVKDAYFMDDIKLDDLSKVMKFANQLLGANPQLSLSQFSIESPIMQSLNVSEFIHSLQLLEQQKNSAITKELISQPLIRENLEELYPFDINDFKEYLDKVRKLHLKIKQIYDFQGYDLDPGNNLKTRDLQELIDALKAQHDFIHETEQVHGMYMQLKARLDRFCNREFLPVQGSGFEVIEIVVDEFEVVQVGKKEQAVNVQGASPPE</sequence>
<evidence type="ECO:0000313" key="2">
    <source>
        <dbReference type="Proteomes" id="UP000785679"/>
    </source>
</evidence>
<dbReference type="AlphaFoldDB" id="A0A8J8NT29"/>
<comment type="caution">
    <text evidence="1">The sequence shown here is derived from an EMBL/GenBank/DDBJ whole genome shotgun (WGS) entry which is preliminary data.</text>
</comment>
<organism evidence="1 2">
    <name type="scientific">Halteria grandinella</name>
    <dbReference type="NCBI Taxonomy" id="5974"/>
    <lineage>
        <taxon>Eukaryota</taxon>
        <taxon>Sar</taxon>
        <taxon>Alveolata</taxon>
        <taxon>Ciliophora</taxon>
        <taxon>Intramacronucleata</taxon>
        <taxon>Spirotrichea</taxon>
        <taxon>Stichotrichia</taxon>
        <taxon>Sporadotrichida</taxon>
        <taxon>Halteriidae</taxon>
        <taxon>Halteria</taxon>
    </lineage>
</organism>
<dbReference type="OrthoDB" id="320530at2759"/>
<keyword evidence="2" id="KW-1185">Reference proteome</keyword>
<accession>A0A8J8NT29</accession>
<name>A0A8J8NT29_HALGN</name>